<comment type="caution">
    <text evidence="5">The sequence shown here is derived from an EMBL/GenBank/DDBJ whole genome shotgun (WGS) entry which is preliminary data.</text>
</comment>
<proteinExistence type="predicted"/>
<organism evidence="5 6">
    <name type="scientific">Staphylococcus simiae CCM 7213 = CCUG 51256</name>
    <dbReference type="NCBI Taxonomy" id="911238"/>
    <lineage>
        <taxon>Bacteria</taxon>
        <taxon>Bacillati</taxon>
        <taxon>Bacillota</taxon>
        <taxon>Bacilli</taxon>
        <taxon>Bacillales</taxon>
        <taxon>Staphylococcaceae</taxon>
        <taxon>Staphylococcus</taxon>
    </lineage>
</organism>
<dbReference type="Proteomes" id="UP000005413">
    <property type="component" value="Unassembled WGS sequence"/>
</dbReference>
<evidence type="ECO:0000313" key="5">
    <source>
        <dbReference type="EMBL" id="EHJ08432.1"/>
    </source>
</evidence>
<evidence type="ECO:0000259" key="4">
    <source>
        <dbReference type="Pfam" id="PF04586"/>
    </source>
</evidence>
<sequence length="185" mass="20956">MSNSNVDTGQQEMVIEGYAILFNTLSDDLGGFREIVSPNALDNVDISDVKCLINHSFDHIIGRTQAGTLELEVDDKGLYFKCYLPNTSYARDIYENIKAGNVNQCSFFYTLPVNDTTARTWSRQDGEYVQTINKIDELIEVSVVTVPAYKDTSVEVGQRTKSFEKFKELEQIKIALDLESLRFET</sequence>
<gene>
    <name evidence="5" type="ORF">SS7213T_04065</name>
</gene>
<dbReference type="InterPro" id="IPR054613">
    <property type="entry name" value="Peptidase_S78_dom"/>
</dbReference>
<dbReference type="InterPro" id="IPR006433">
    <property type="entry name" value="Prohead_protease"/>
</dbReference>
<keyword evidence="1" id="KW-1188">Viral release from host cell</keyword>
<keyword evidence="3" id="KW-0378">Hydrolase</keyword>
<name>G5JH84_9STAP</name>
<accession>G5JH84</accession>
<protein>
    <recommendedName>
        <fullName evidence="4">Prohead serine protease domain-containing protein</fullName>
    </recommendedName>
</protein>
<keyword evidence="2" id="KW-0645">Protease</keyword>
<dbReference type="GO" id="GO:0006508">
    <property type="term" value="P:proteolysis"/>
    <property type="evidence" value="ECO:0007669"/>
    <property type="project" value="UniProtKB-KW"/>
</dbReference>
<reference evidence="5 6" key="1">
    <citation type="journal article" date="2012" name="BMC Genomics">
        <title>Comparative genomic analysis of the genus Staphylococcus including Staphylococcus aureus and its newly described sister species Staphylococcus simiae.</title>
        <authorList>
            <person name="Suzuki H."/>
            <person name="Lefebure T."/>
            <person name="Pavinski Bitar P."/>
            <person name="Stanhope M.J."/>
        </authorList>
    </citation>
    <scope>NUCLEOTIDE SEQUENCE [LARGE SCALE GENOMIC DNA]</scope>
    <source>
        <strain evidence="5 6">CCM 7213</strain>
    </source>
</reference>
<dbReference type="PATRIC" id="fig|911238.3.peg.666"/>
<dbReference type="NCBIfam" id="TIGR01543">
    <property type="entry name" value="proheadase_HK97"/>
    <property type="match status" value="1"/>
</dbReference>
<dbReference type="EMBL" id="AEUN01000307">
    <property type="protein sequence ID" value="EHJ08432.1"/>
    <property type="molecule type" value="Genomic_DNA"/>
</dbReference>
<dbReference type="AlphaFoldDB" id="G5JH84"/>
<evidence type="ECO:0000256" key="3">
    <source>
        <dbReference type="ARBA" id="ARBA00022801"/>
    </source>
</evidence>
<evidence type="ECO:0000256" key="1">
    <source>
        <dbReference type="ARBA" id="ARBA00022612"/>
    </source>
</evidence>
<keyword evidence="6" id="KW-1185">Reference proteome</keyword>
<feature type="domain" description="Prohead serine protease" evidence="4">
    <location>
        <begin position="7"/>
        <end position="160"/>
    </location>
</feature>
<dbReference type="RefSeq" id="WP_002462635.1">
    <property type="nucleotide sequence ID" value="NZ_AEUN01000307.1"/>
</dbReference>
<dbReference type="Pfam" id="PF04586">
    <property type="entry name" value="Peptidase_S78"/>
    <property type="match status" value="1"/>
</dbReference>
<evidence type="ECO:0000256" key="2">
    <source>
        <dbReference type="ARBA" id="ARBA00022670"/>
    </source>
</evidence>
<dbReference type="OrthoDB" id="64791at2"/>
<evidence type="ECO:0000313" key="6">
    <source>
        <dbReference type="Proteomes" id="UP000005413"/>
    </source>
</evidence>
<dbReference type="GO" id="GO:0008233">
    <property type="term" value="F:peptidase activity"/>
    <property type="evidence" value="ECO:0007669"/>
    <property type="project" value="UniProtKB-KW"/>
</dbReference>